<name>A0A0N4VBY7_ENTVE</name>
<dbReference type="PANTHER" id="PTHR16047:SF7">
    <property type="entry name" value="E3 UBIQUITIN-PROTEIN LIGASE RFWD3"/>
    <property type="match status" value="1"/>
</dbReference>
<evidence type="ECO:0000313" key="9">
    <source>
        <dbReference type="WBParaSite" id="EVEC_0000806001-mRNA-1"/>
    </source>
</evidence>
<dbReference type="GO" id="GO:0004842">
    <property type="term" value="F:ubiquitin-protein transferase activity"/>
    <property type="evidence" value="ECO:0007669"/>
    <property type="project" value="InterPro"/>
</dbReference>
<dbReference type="EMBL" id="UXUI01008971">
    <property type="protein sequence ID" value="VDD92793.1"/>
    <property type="molecule type" value="Genomic_DNA"/>
</dbReference>
<dbReference type="PANTHER" id="PTHR16047">
    <property type="entry name" value="RFWD3 PROTEIN"/>
    <property type="match status" value="1"/>
</dbReference>
<dbReference type="InterPro" id="IPR037381">
    <property type="entry name" value="RFWD3"/>
</dbReference>
<dbReference type="InterPro" id="IPR036322">
    <property type="entry name" value="WD40_repeat_dom_sf"/>
</dbReference>
<keyword evidence="1 3" id="KW-0863">Zinc-finger</keyword>
<organism evidence="9">
    <name type="scientific">Enterobius vermicularis</name>
    <name type="common">Human pinworm</name>
    <dbReference type="NCBI Taxonomy" id="51028"/>
    <lineage>
        <taxon>Eukaryota</taxon>
        <taxon>Metazoa</taxon>
        <taxon>Ecdysozoa</taxon>
        <taxon>Nematoda</taxon>
        <taxon>Chromadorea</taxon>
        <taxon>Rhabditida</taxon>
        <taxon>Spirurina</taxon>
        <taxon>Oxyuridomorpha</taxon>
        <taxon>Oxyuroidea</taxon>
        <taxon>Oxyuridae</taxon>
        <taxon>Enterobius</taxon>
    </lineage>
</organism>
<dbReference type="SUPFAM" id="SSF57850">
    <property type="entry name" value="RING/U-box"/>
    <property type="match status" value="1"/>
</dbReference>
<keyword evidence="2" id="KW-0862">Zinc</keyword>
<accession>A0A0N4VBY7</accession>
<dbReference type="WBParaSite" id="EVEC_0000806001-mRNA-1">
    <property type="protein sequence ID" value="EVEC_0000806001-mRNA-1"/>
    <property type="gene ID" value="EVEC_0000806001"/>
</dbReference>
<evidence type="ECO:0000256" key="1">
    <source>
        <dbReference type="ARBA" id="ARBA00022771"/>
    </source>
</evidence>
<dbReference type="Proteomes" id="UP000274131">
    <property type="component" value="Unassembled WGS sequence"/>
</dbReference>
<dbReference type="GO" id="GO:0016567">
    <property type="term" value="P:protein ubiquitination"/>
    <property type="evidence" value="ECO:0007669"/>
    <property type="project" value="InterPro"/>
</dbReference>
<keyword evidence="4" id="KW-0175">Coiled coil</keyword>
<keyword evidence="8" id="KW-1185">Reference proteome</keyword>
<dbReference type="GO" id="GO:0036297">
    <property type="term" value="P:interstrand cross-link repair"/>
    <property type="evidence" value="ECO:0007669"/>
    <property type="project" value="InterPro"/>
</dbReference>
<dbReference type="STRING" id="51028.A0A0N4VBY7"/>
<dbReference type="SMART" id="SM00184">
    <property type="entry name" value="RING"/>
    <property type="match status" value="1"/>
</dbReference>
<dbReference type="InterPro" id="IPR013083">
    <property type="entry name" value="Znf_RING/FYVE/PHD"/>
</dbReference>
<dbReference type="AlphaFoldDB" id="A0A0N4VBY7"/>
<dbReference type="GO" id="GO:0005634">
    <property type="term" value="C:nucleus"/>
    <property type="evidence" value="ECO:0007669"/>
    <property type="project" value="InterPro"/>
</dbReference>
<dbReference type="Gene3D" id="3.30.40.10">
    <property type="entry name" value="Zinc/RING finger domain, C3HC4 (zinc finger)"/>
    <property type="match status" value="1"/>
</dbReference>
<gene>
    <name evidence="7" type="ORF">EVEC_LOCUS7544</name>
</gene>
<dbReference type="Pfam" id="PF13639">
    <property type="entry name" value="zf-RING_2"/>
    <property type="match status" value="1"/>
</dbReference>
<sequence>MASLSRESSVEVVEDGSGGEEEIPGPSDVNHRRLSMRSATRNFRRINFEDSIFYEEPQEEETLSLNRAGTVVARKIESSGEEEDSEEAVKKKKKRCETEDKVMNNFTCDDTEDRTCTICFEEYTNAGSHRLVCLKCGHIFGQSCIEKWIRSEKNAKCPQCKARARISDIRRLFARTIKMVDTTELELLRESVKIYKSENENLRVEIAELKMKLQDAIQRTAKNADSREENLWSFDSGRSTSLPLSLKAGPALFLSAEAGSKYIDVSENFVITCSLQSGIFLPFGLKIVKKDGRIKTSVPVHSEKPRYCVFSPFNKSLVLSTGEDKTLCVTRFAENSAAVIHRFELPTKGWSCCWLNEKEVAVGLFNDVGERGRLSSRNVVYQSRVRSLLGYAYQLRIGCLCPVRRSTYAERGDARCNHCLLRDSIQCRILKFDLDSHDSPPIDLADAASRCPIIELQWLDRASSLIVVSILECCVYRHRIKTSIVLGSIMSFSWNADNSCFMLSFSPNRTRIFTEHALYKVTFDETVVKAQEIDRYRSSSKKQTRLVHCTLWNVEDSLFSAVFDETHSRLVVFNWGRERHVVENFVGDAIIAIKEMKGFDSKNTRLACLSEKELYFFDVCYS</sequence>
<feature type="domain" description="RING-type" evidence="6">
    <location>
        <begin position="116"/>
        <end position="161"/>
    </location>
</feature>
<evidence type="ECO:0000256" key="2">
    <source>
        <dbReference type="ARBA" id="ARBA00022833"/>
    </source>
</evidence>
<proteinExistence type="predicted"/>
<protein>
    <submittedName>
        <fullName evidence="9">RING-type domain-containing protein</fullName>
    </submittedName>
</protein>
<evidence type="ECO:0000256" key="4">
    <source>
        <dbReference type="SAM" id="Coils"/>
    </source>
</evidence>
<dbReference type="CDD" id="cd16450">
    <property type="entry name" value="mRING-C3HGC3_RFWD3"/>
    <property type="match status" value="1"/>
</dbReference>
<dbReference type="SUPFAM" id="SSF50978">
    <property type="entry name" value="WD40 repeat-like"/>
    <property type="match status" value="1"/>
</dbReference>
<evidence type="ECO:0000256" key="3">
    <source>
        <dbReference type="PROSITE-ProRule" id="PRU00175"/>
    </source>
</evidence>
<dbReference type="PROSITE" id="PS50089">
    <property type="entry name" value="ZF_RING_2"/>
    <property type="match status" value="1"/>
</dbReference>
<feature type="region of interest" description="Disordered" evidence="5">
    <location>
        <begin position="1"/>
        <end position="34"/>
    </location>
</feature>
<dbReference type="InterPro" id="IPR001841">
    <property type="entry name" value="Znf_RING"/>
</dbReference>
<reference evidence="9" key="1">
    <citation type="submission" date="2017-02" db="UniProtKB">
        <authorList>
            <consortium name="WormBaseParasite"/>
        </authorList>
    </citation>
    <scope>IDENTIFICATION</scope>
</reference>
<evidence type="ECO:0000256" key="5">
    <source>
        <dbReference type="SAM" id="MobiDB-lite"/>
    </source>
</evidence>
<evidence type="ECO:0000313" key="8">
    <source>
        <dbReference type="Proteomes" id="UP000274131"/>
    </source>
</evidence>
<reference evidence="7 8" key="2">
    <citation type="submission" date="2018-10" db="EMBL/GenBank/DDBJ databases">
        <authorList>
            <consortium name="Pathogen Informatics"/>
        </authorList>
    </citation>
    <scope>NUCLEOTIDE SEQUENCE [LARGE SCALE GENOMIC DNA]</scope>
</reference>
<evidence type="ECO:0000259" key="6">
    <source>
        <dbReference type="PROSITE" id="PS50089"/>
    </source>
</evidence>
<evidence type="ECO:0000313" key="7">
    <source>
        <dbReference type="EMBL" id="VDD92793.1"/>
    </source>
</evidence>
<dbReference type="GO" id="GO:0008270">
    <property type="term" value="F:zinc ion binding"/>
    <property type="evidence" value="ECO:0007669"/>
    <property type="project" value="UniProtKB-KW"/>
</dbReference>
<dbReference type="OrthoDB" id="5600418at2759"/>
<feature type="coiled-coil region" evidence="4">
    <location>
        <begin position="185"/>
        <end position="219"/>
    </location>
</feature>
<feature type="compositionally biased region" description="Acidic residues" evidence="5">
    <location>
        <begin position="12"/>
        <end position="23"/>
    </location>
</feature>
<keyword evidence="1 3" id="KW-0479">Metal-binding</keyword>